<protein>
    <submittedName>
        <fullName evidence="1">Uncharacterized protein</fullName>
    </submittedName>
</protein>
<evidence type="ECO:0000313" key="2">
    <source>
        <dbReference type="Proteomes" id="UP000478505"/>
    </source>
</evidence>
<proteinExistence type="predicted"/>
<dbReference type="AlphaFoldDB" id="A0A6B3R2W9"/>
<reference evidence="1 2" key="1">
    <citation type="submission" date="2020-02" db="EMBL/GenBank/DDBJ databases">
        <title>Flavobacteriaceae Psychroflexus bacterium YR1-1, complete genome.</title>
        <authorList>
            <person name="Li Y."/>
            <person name="Wu S."/>
        </authorList>
    </citation>
    <scope>NUCLEOTIDE SEQUENCE [LARGE SCALE GENOMIC DNA]</scope>
    <source>
        <strain evidence="1 2">YR1-1</strain>
    </source>
</reference>
<dbReference type="RefSeq" id="WP_164005656.1">
    <property type="nucleotide sequence ID" value="NZ_JAAIKD010000008.1"/>
</dbReference>
<sequence length="45" mass="5238">MTRHILHDKICKAFEQTNEKVVWASTTLELIKIPELKVTSEEAKK</sequence>
<keyword evidence="2" id="KW-1185">Reference proteome</keyword>
<organism evidence="1 2">
    <name type="scientific">Psychroflexus aurantiacus</name>
    <dbReference type="NCBI Taxonomy" id="2709310"/>
    <lineage>
        <taxon>Bacteria</taxon>
        <taxon>Pseudomonadati</taxon>
        <taxon>Bacteroidota</taxon>
        <taxon>Flavobacteriia</taxon>
        <taxon>Flavobacteriales</taxon>
        <taxon>Flavobacteriaceae</taxon>
        <taxon>Psychroflexus</taxon>
    </lineage>
</organism>
<gene>
    <name evidence="1" type="ORF">G3567_12650</name>
</gene>
<accession>A0A6B3R2W9</accession>
<dbReference type="Proteomes" id="UP000478505">
    <property type="component" value="Unassembled WGS sequence"/>
</dbReference>
<evidence type="ECO:0000313" key="1">
    <source>
        <dbReference type="EMBL" id="NEV94986.1"/>
    </source>
</evidence>
<name>A0A6B3R2W9_9FLAO</name>
<comment type="caution">
    <text evidence="1">The sequence shown here is derived from an EMBL/GenBank/DDBJ whole genome shotgun (WGS) entry which is preliminary data.</text>
</comment>
<dbReference type="EMBL" id="JAAIKD010000008">
    <property type="protein sequence ID" value="NEV94986.1"/>
    <property type="molecule type" value="Genomic_DNA"/>
</dbReference>